<gene>
    <name evidence="11" type="ORF">HERILL_LOCUS15635</name>
</gene>
<name>A0A7R8V5P6_HERIL</name>
<feature type="signal peptide" evidence="9">
    <location>
        <begin position="1"/>
        <end position="24"/>
    </location>
</feature>
<keyword evidence="5 8" id="KW-0378">Hydrolase</keyword>
<proteinExistence type="inferred from homology"/>
<evidence type="ECO:0000256" key="9">
    <source>
        <dbReference type="SAM" id="SignalP"/>
    </source>
</evidence>
<evidence type="ECO:0000259" key="10">
    <source>
        <dbReference type="PROSITE" id="PS50240"/>
    </source>
</evidence>
<keyword evidence="6 8" id="KW-0720">Serine protease</keyword>
<dbReference type="PANTHER" id="PTHR24276">
    <property type="entry name" value="POLYSERASE-RELATED"/>
    <property type="match status" value="1"/>
</dbReference>
<evidence type="ECO:0000256" key="1">
    <source>
        <dbReference type="ARBA" id="ARBA00004613"/>
    </source>
</evidence>
<dbReference type="InParanoid" id="A0A7R8V5P6"/>
<dbReference type="PRINTS" id="PR00722">
    <property type="entry name" value="CHYMOTRYPSIN"/>
</dbReference>
<evidence type="ECO:0000256" key="5">
    <source>
        <dbReference type="ARBA" id="ARBA00022801"/>
    </source>
</evidence>
<keyword evidence="4 8" id="KW-0645">Protease</keyword>
<comment type="similarity">
    <text evidence="2">Belongs to the peptidase S1 family.</text>
</comment>
<reference evidence="11 12" key="1">
    <citation type="submission" date="2020-11" db="EMBL/GenBank/DDBJ databases">
        <authorList>
            <person name="Wallbank WR R."/>
            <person name="Pardo Diaz C."/>
            <person name="Kozak K."/>
            <person name="Martin S."/>
            <person name="Jiggins C."/>
            <person name="Moest M."/>
            <person name="Warren A I."/>
            <person name="Generalovic N T."/>
            <person name="Byers J.R.P. K."/>
            <person name="Montejo-Kovacevich G."/>
            <person name="Yen C E."/>
        </authorList>
    </citation>
    <scope>NUCLEOTIDE SEQUENCE [LARGE SCALE GENOMIC DNA]</scope>
</reference>
<dbReference type="InterPro" id="IPR050430">
    <property type="entry name" value="Peptidase_S1"/>
</dbReference>
<evidence type="ECO:0000256" key="3">
    <source>
        <dbReference type="ARBA" id="ARBA00022525"/>
    </source>
</evidence>
<evidence type="ECO:0000313" key="12">
    <source>
        <dbReference type="Proteomes" id="UP000594454"/>
    </source>
</evidence>
<dbReference type="CDD" id="cd00190">
    <property type="entry name" value="Tryp_SPc"/>
    <property type="match status" value="1"/>
</dbReference>
<dbReference type="Gene3D" id="2.40.10.10">
    <property type="entry name" value="Trypsin-like serine proteases"/>
    <property type="match status" value="1"/>
</dbReference>
<evidence type="ECO:0000313" key="11">
    <source>
        <dbReference type="EMBL" id="CAD7093350.1"/>
    </source>
</evidence>
<accession>A0A7R8V5P6</accession>
<dbReference type="PANTHER" id="PTHR24276:SF91">
    <property type="entry name" value="AT26814P-RELATED"/>
    <property type="match status" value="1"/>
</dbReference>
<evidence type="ECO:0000256" key="2">
    <source>
        <dbReference type="ARBA" id="ARBA00007664"/>
    </source>
</evidence>
<dbReference type="GO" id="GO:0006508">
    <property type="term" value="P:proteolysis"/>
    <property type="evidence" value="ECO:0007669"/>
    <property type="project" value="UniProtKB-KW"/>
</dbReference>
<keyword evidence="12" id="KW-1185">Reference proteome</keyword>
<sequence length="262" mass="27564">MGVFRGRFVIVQLLVWISVSQSAAVTERIVISPRIIGGSDATIEDFPYQLSLRVSGRHWCGASVIGDKWALTAAHCLSKASGPSDVTLRAGSALYSSGGTLVDVQNLYIHPDFNSKNGDFDVALISTKSSLSGKNIQSITLPKEGAAIPVGSKATISGWGLTDTSSSVNPTILQYVDVTVISQTECDKSYAAFGGVDDVFFCAKENGRDSCQGDSGGPIALNRVQIGVVSGGAGCAHPDYPGLYTRLSDVTVRKWIKTTAGI</sequence>
<dbReference type="InterPro" id="IPR018114">
    <property type="entry name" value="TRYPSIN_HIS"/>
</dbReference>
<dbReference type="GO" id="GO:0004252">
    <property type="term" value="F:serine-type endopeptidase activity"/>
    <property type="evidence" value="ECO:0007669"/>
    <property type="project" value="InterPro"/>
</dbReference>
<feature type="chain" id="PRO_5030765921" description="Peptidase S1 domain-containing protein" evidence="9">
    <location>
        <begin position="25"/>
        <end position="262"/>
    </location>
</feature>
<dbReference type="Pfam" id="PF00089">
    <property type="entry name" value="Trypsin"/>
    <property type="match status" value="1"/>
</dbReference>
<dbReference type="SMART" id="SM00020">
    <property type="entry name" value="Tryp_SPc"/>
    <property type="match status" value="1"/>
</dbReference>
<dbReference type="InterPro" id="IPR043504">
    <property type="entry name" value="Peptidase_S1_PA_chymotrypsin"/>
</dbReference>
<dbReference type="FunFam" id="2.40.10.10:FF:000034">
    <property type="entry name" value="Eupolytin"/>
    <property type="match status" value="1"/>
</dbReference>
<keyword evidence="3" id="KW-0964">Secreted</keyword>
<evidence type="ECO:0000256" key="8">
    <source>
        <dbReference type="RuleBase" id="RU363034"/>
    </source>
</evidence>
<dbReference type="SUPFAM" id="SSF50494">
    <property type="entry name" value="Trypsin-like serine proteases"/>
    <property type="match status" value="1"/>
</dbReference>
<protein>
    <recommendedName>
        <fullName evidence="10">Peptidase S1 domain-containing protein</fullName>
    </recommendedName>
</protein>
<dbReference type="Proteomes" id="UP000594454">
    <property type="component" value="Chromosome 6"/>
</dbReference>
<feature type="domain" description="Peptidase S1" evidence="10">
    <location>
        <begin position="35"/>
        <end position="261"/>
    </location>
</feature>
<dbReference type="OrthoDB" id="10059102at2759"/>
<comment type="subcellular location">
    <subcellularLocation>
        <location evidence="1">Secreted</location>
    </subcellularLocation>
</comment>
<dbReference type="PROSITE" id="PS00134">
    <property type="entry name" value="TRYPSIN_HIS"/>
    <property type="match status" value="1"/>
</dbReference>
<dbReference type="EMBL" id="LR899014">
    <property type="protein sequence ID" value="CAD7093350.1"/>
    <property type="molecule type" value="Genomic_DNA"/>
</dbReference>
<dbReference type="OMA" id="RTIYKHP"/>
<keyword evidence="7" id="KW-1015">Disulfide bond</keyword>
<evidence type="ECO:0000256" key="7">
    <source>
        <dbReference type="ARBA" id="ARBA00023157"/>
    </source>
</evidence>
<evidence type="ECO:0000256" key="6">
    <source>
        <dbReference type="ARBA" id="ARBA00022825"/>
    </source>
</evidence>
<organism evidence="11 12">
    <name type="scientific">Hermetia illucens</name>
    <name type="common">Black soldier fly</name>
    <dbReference type="NCBI Taxonomy" id="343691"/>
    <lineage>
        <taxon>Eukaryota</taxon>
        <taxon>Metazoa</taxon>
        <taxon>Ecdysozoa</taxon>
        <taxon>Arthropoda</taxon>
        <taxon>Hexapoda</taxon>
        <taxon>Insecta</taxon>
        <taxon>Pterygota</taxon>
        <taxon>Neoptera</taxon>
        <taxon>Endopterygota</taxon>
        <taxon>Diptera</taxon>
        <taxon>Brachycera</taxon>
        <taxon>Stratiomyomorpha</taxon>
        <taxon>Stratiomyidae</taxon>
        <taxon>Hermetiinae</taxon>
        <taxon>Hermetia</taxon>
    </lineage>
</organism>
<dbReference type="AlphaFoldDB" id="A0A7R8V5P6"/>
<dbReference type="PROSITE" id="PS50240">
    <property type="entry name" value="TRYPSIN_DOM"/>
    <property type="match status" value="1"/>
</dbReference>
<keyword evidence="9" id="KW-0732">Signal</keyword>
<dbReference type="InterPro" id="IPR001254">
    <property type="entry name" value="Trypsin_dom"/>
</dbReference>
<dbReference type="InterPro" id="IPR001314">
    <property type="entry name" value="Peptidase_S1A"/>
</dbReference>
<dbReference type="GO" id="GO:0005576">
    <property type="term" value="C:extracellular region"/>
    <property type="evidence" value="ECO:0007669"/>
    <property type="project" value="UniProtKB-SubCell"/>
</dbReference>
<dbReference type="InterPro" id="IPR033116">
    <property type="entry name" value="TRYPSIN_SER"/>
</dbReference>
<evidence type="ECO:0000256" key="4">
    <source>
        <dbReference type="ARBA" id="ARBA00022670"/>
    </source>
</evidence>
<dbReference type="InterPro" id="IPR009003">
    <property type="entry name" value="Peptidase_S1_PA"/>
</dbReference>
<dbReference type="PROSITE" id="PS00135">
    <property type="entry name" value="TRYPSIN_SER"/>
    <property type="match status" value="1"/>
</dbReference>